<proteinExistence type="predicted"/>
<protein>
    <submittedName>
        <fullName evidence="1">Uncharacterized protein</fullName>
    </submittedName>
</protein>
<name>A0A6U6GKN3_9STRA</name>
<evidence type="ECO:0000313" key="1">
    <source>
        <dbReference type="EMBL" id="CAE2257342.1"/>
    </source>
</evidence>
<accession>A0A6U6GKN3</accession>
<dbReference type="EMBL" id="HBKQ01036085">
    <property type="protein sequence ID" value="CAE2257342.1"/>
    <property type="molecule type" value="Transcribed_RNA"/>
</dbReference>
<sequence>MHGTSEHQLNPIANWAFTVTRVMSIDGWNKSWTVGTAIKKGRVGQITGAEIAKIFKTAVDDIGKDVLGFSTKDVGTHLNQLAAAMAMHLANVPVCTIILAGRWSFDAFLFYIRKQVQEFTQGVHQKIVLTEDYCTILDEMVRTEDP</sequence>
<dbReference type="AlphaFoldDB" id="A0A6U6GKN3"/>
<organism evidence="1">
    <name type="scientific">Odontella aurita</name>
    <dbReference type="NCBI Taxonomy" id="265563"/>
    <lineage>
        <taxon>Eukaryota</taxon>
        <taxon>Sar</taxon>
        <taxon>Stramenopiles</taxon>
        <taxon>Ochrophyta</taxon>
        <taxon>Bacillariophyta</taxon>
        <taxon>Mediophyceae</taxon>
        <taxon>Biddulphiophycidae</taxon>
        <taxon>Eupodiscales</taxon>
        <taxon>Odontellaceae</taxon>
        <taxon>Odontella</taxon>
    </lineage>
</organism>
<evidence type="ECO:0000313" key="2">
    <source>
        <dbReference type="EMBL" id="CAE2257343.1"/>
    </source>
</evidence>
<dbReference type="EMBL" id="HBKQ01036087">
    <property type="protein sequence ID" value="CAE2257343.1"/>
    <property type="molecule type" value="Transcribed_RNA"/>
</dbReference>
<gene>
    <name evidence="1" type="ORF">OAUR00152_LOCUS24819</name>
    <name evidence="2" type="ORF">OAUR00152_LOCUS24820</name>
</gene>
<reference evidence="1" key="1">
    <citation type="submission" date="2021-01" db="EMBL/GenBank/DDBJ databases">
        <authorList>
            <person name="Corre E."/>
            <person name="Pelletier E."/>
            <person name="Niang G."/>
            <person name="Scheremetjew M."/>
            <person name="Finn R."/>
            <person name="Kale V."/>
            <person name="Holt S."/>
            <person name="Cochrane G."/>
            <person name="Meng A."/>
            <person name="Brown T."/>
            <person name="Cohen L."/>
        </authorList>
    </citation>
    <scope>NUCLEOTIDE SEQUENCE</scope>
    <source>
        <strain evidence="1">Isolate 1302-5</strain>
    </source>
</reference>